<evidence type="ECO:0000313" key="10">
    <source>
        <dbReference type="EMBL" id="EDQ87227.1"/>
    </source>
</evidence>
<name>A9V577_MONBE</name>
<dbReference type="PANTHER" id="PTHR12129:SF15">
    <property type="entry name" value="URONYL 2-SULFOTRANSFERASE"/>
    <property type="match status" value="1"/>
</dbReference>
<dbReference type="GO" id="GO:0008146">
    <property type="term" value="F:sulfotransferase activity"/>
    <property type="evidence" value="ECO:0000318"/>
    <property type="project" value="GO_Central"/>
</dbReference>
<keyword evidence="5" id="KW-1133">Transmembrane helix</keyword>
<dbReference type="InterPro" id="IPR007734">
    <property type="entry name" value="Heparan_SO4_2-O-STrfase"/>
</dbReference>
<dbReference type="EMBL" id="CH991560">
    <property type="protein sequence ID" value="EDQ87227.1"/>
    <property type="molecule type" value="Genomic_DNA"/>
</dbReference>
<dbReference type="RefSeq" id="XP_001747840.1">
    <property type="nucleotide sequence ID" value="XM_001747788.1"/>
</dbReference>
<keyword evidence="8" id="KW-0325">Glycoprotein</keyword>
<organism evidence="10 11">
    <name type="scientific">Monosiga brevicollis</name>
    <name type="common">Choanoflagellate</name>
    <dbReference type="NCBI Taxonomy" id="81824"/>
    <lineage>
        <taxon>Eukaryota</taxon>
        <taxon>Choanoflagellata</taxon>
        <taxon>Craspedida</taxon>
        <taxon>Salpingoecidae</taxon>
        <taxon>Monosiga</taxon>
    </lineage>
</organism>
<evidence type="ECO:0000256" key="7">
    <source>
        <dbReference type="ARBA" id="ARBA00023136"/>
    </source>
</evidence>
<dbReference type="GO" id="GO:0000139">
    <property type="term" value="C:Golgi membrane"/>
    <property type="evidence" value="ECO:0007669"/>
    <property type="project" value="UniProtKB-SubCell"/>
</dbReference>
<proteinExistence type="predicted"/>
<dbReference type="PROSITE" id="PS51257">
    <property type="entry name" value="PROKAR_LIPOPROTEIN"/>
    <property type="match status" value="1"/>
</dbReference>
<gene>
    <name evidence="10" type="ORF">MONBRDRAFT_27414</name>
</gene>
<feature type="signal peptide" evidence="9">
    <location>
        <begin position="1"/>
        <end position="28"/>
    </location>
</feature>
<evidence type="ECO:0000256" key="9">
    <source>
        <dbReference type="SAM" id="SignalP"/>
    </source>
</evidence>
<dbReference type="Gene3D" id="3.40.50.300">
    <property type="entry name" value="P-loop containing nucleotide triphosphate hydrolases"/>
    <property type="match status" value="1"/>
</dbReference>
<evidence type="ECO:0008006" key="12">
    <source>
        <dbReference type="Google" id="ProtNLM"/>
    </source>
</evidence>
<accession>A9V577</accession>
<comment type="subcellular location">
    <subcellularLocation>
        <location evidence="1">Golgi apparatus membrane</location>
        <topology evidence="1">Single-pass type II membrane protein</topology>
    </subcellularLocation>
</comment>
<dbReference type="PANTHER" id="PTHR12129">
    <property type="entry name" value="HEPARAN SULFATE 2-O-SULFOTRANSFERASE"/>
    <property type="match status" value="1"/>
</dbReference>
<dbReference type="GeneID" id="5893110"/>
<keyword evidence="3" id="KW-0812">Transmembrane</keyword>
<dbReference type="InParanoid" id="A9V577"/>
<keyword evidence="4" id="KW-0735">Signal-anchor</keyword>
<evidence type="ECO:0000313" key="11">
    <source>
        <dbReference type="Proteomes" id="UP000001357"/>
    </source>
</evidence>
<evidence type="ECO:0000256" key="3">
    <source>
        <dbReference type="ARBA" id="ARBA00022692"/>
    </source>
</evidence>
<keyword evidence="2" id="KW-0808">Transferase</keyword>
<evidence type="ECO:0000256" key="4">
    <source>
        <dbReference type="ARBA" id="ARBA00022968"/>
    </source>
</evidence>
<dbReference type="Proteomes" id="UP000001357">
    <property type="component" value="Unassembled WGS sequence"/>
</dbReference>
<protein>
    <recommendedName>
        <fullName evidence="12">Heparan-sulfate 6-O-sulfotransferase</fullName>
    </recommendedName>
</protein>
<keyword evidence="7" id="KW-0472">Membrane</keyword>
<evidence type="ECO:0000256" key="1">
    <source>
        <dbReference type="ARBA" id="ARBA00004323"/>
    </source>
</evidence>
<keyword evidence="11" id="KW-1185">Reference proteome</keyword>
<evidence type="ECO:0000256" key="2">
    <source>
        <dbReference type="ARBA" id="ARBA00022679"/>
    </source>
</evidence>
<dbReference type="KEGG" id="mbr:MONBRDRAFT_27414"/>
<reference evidence="10 11" key="1">
    <citation type="journal article" date="2008" name="Nature">
        <title>The genome of the choanoflagellate Monosiga brevicollis and the origin of metazoans.</title>
        <authorList>
            <consortium name="JGI Sequencing"/>
            <person name="King N."/>
            <person name="Westbrook M.J."/>
            <person name="Young S.L."/>
            <person name="Kuo A."/>
            <person name="Abedin M."/>
            <person name="Chapman J."/>
            <person name="Fairclough S."/>
            <person name="Hellsten U."/>
            <person name="Isogai Y."/>
            <person name="Letunic I."/>
            <person name="Marr M."/>
            <person name="Pincus D."/>
            <person name="Putnam N."/>
            <person name="Rokas A."/>
            <person name="Wright K.J."/>
            <person name="Zuzow R."/>
            <person name="Dirks W."/>
            <person name="Good M."/>
            <person name="Goodstein D."/>
            <person name="Lemons D."/>
            <person name="Li W."/>
            <person name="Lyons J.B."/>
            <person name="Morris A."/>
            <person name="Nichols S."/>
            <person name="Richter D.J."/>
            <person name="Salamov A."/>
            <person name="Bork P."/>
            <person name="Lim W.A."/>
            <person name="Manning G."/>
            <person name="Miller W.T."/>
            <person name="McGinnis W."/>
            <person name="Shapiro H."/>
            <person name="Tjian R."/>
            <person name="Grigoriev I.V."/>
            <person name="Rokhsar D."/>
        </authorList>
    </citation>
    <scope>NUCLEOTIDE SEQUENCE [LARGE SCALE GENOMIC DNA]</scope>
    <source>
        <strain evidence="11">MX1 / ATCC 50154</strain>
    </source>
</reference>
<evidence type="ECO:0000256" key="8">
    <source>
        <dbReference type="ARBA" id="ARBA00023180"/>
    </source>
</evidence>
<keyword evidence="6" id="KW-0333">Golgi apparatus</keyword>
<keyword evidence="9" id="KW-0732">Signal</keyword>
<evidence type="ECO:0000256" key="5">
    <source>
        <dbReference type="ARBA" id="ARBA00022989"/>
    </source>
</evidence>
<dbReference type="AlphaFoldDB" id="A9V577"/>
<evidence type="ECO:0000256" key="6">
    <source>
        <dbReference type="ARBA" id="ARBA00023034"/>
    </source>
</evidence>
<sequence>MKYRRRPLGAFGLIFSCLALGLPMLVHGGLSVQHCQLYLETDYLFYNRIPKAGSTTLKTLGKKLGRQYHFDFNSSRIYCCRERVQAVMGPKQANWTINECMDAGDECNYLRELMDASSFNLMTTFFCGHGPECTMQTPQQALARAKQRLERDYAHVAVLERMPESLALFELLMPQFFRNARSFLSEHREYQQLNHNQAVEADRRRPTSATRAAIARLARYDMELYGFAVSLLTERLLSCSHLMRGLTIPAPSST</sequence>
<feature type="chain" id="PRO_5002744673" description="Heparan-sulfate 6-O-sulfotransferase" evidence="9">
    <location>
        <begin position="29"/>
        <end position="254"/>
    </location>
</feature>
<dbReference type="InterPro" id="IPR027417">
    <property type="entry name" value="P-loop_NTPase"/>
</dbReference>